<accession>A0ABQ4Z921</accession>
<organism evidence="2 3">
    <name type="scientific">Tanacetum coccineum</name>
    <dbReference type="NCBI Taxonomy" id="301880"/>
    <lineage>
        <taxon>Eukaryota</taxon>
        <taxon>Viridiplantae</taxon>
        <taxon>Streptophyta</taxon>
        <taxon>Embryophyta</taxon>
        <taxon>Tracheophyta</taxon>
        <taxon>Spermatophyta</taxon>
        <taxon>Magnoliopsida</taxon>
        <taxon>eudicotyledons</taxon>
        <taxon>Gunneridae</taxon>
        <taxon>Pentapetalae</taxon>
        <taxon>asterids</taxon>
        <taxon>campanulids</taxon>
        <taxon>Asterales</taxon>
        <taxon>Asteraceae</taxon>
        <taxon>Asteroideae</taxon>
        <taxon>Anthemideae</taxon>
        <taxon>Anthemidinae</taxon>
        <taxon>Tanacetum</taxon>
    </lineage>
</organism>
<dbReference type="Proteomes" id="UP001151760">
    <property type="component" value="Unassembled WGS sequence"/>
</dbReference>
<comment type="caution">
    <text evidence="2">The sequence shown here is derived from an EMBL/GenBank/DDBJ whole genome shotgun (WGS) entry which is preliminary data.</text>
</comment>
<sequence>MHTDSSREIRTKTDEEQANSSKQVKQVHSTESYKYGDEQEQTAADRQQIQTYSRQQIQTAADNNRFRPHRRQQT</sequence>
<evidence type="ECO:0000313" key="2">
    <source>
        <dbReference type="EMBL" id="GJS86315.1"/>
    </source>
</evidence>
<dbReference type="EMBL" id="BQNB010011114">
    <property type="protein sequence ID" value="GJS86315.1"/>
    <property type="molecule type" value="Genomic_DNA"/>
</dbReference>
<reference evidence="2" key="1">
    <citation type="journal article" date="2022" name="Int. J. Mol. Sci.">
        <title>Draft Genome of Tanacetum Coccineum: Genomic Comparison of Closely Related Tanacetum-Family Plants.</title>
        <authorList>
            <person name="Yamashiro T."/>
            <person name="Shiraishi A."/>
            <person name="Nakayama K."/>
            <person name="Satake H."/>
        </authorList>
    </citation>
    <scope>NUCLEOTIDE SEQUENCE</scope>
</reference>
<evidence type="ECO:0000313" key="3">
    <source>
        <dbReference type="Proteomes" id="UP001151760"/>
    </source>
</evidence>
<proteinExistence type="predicted"/>
<feature type="compositionally biased region" description="Polar residues" evidence="1">
    <location>
        <begin position="18"/>
        <end position="32"/>
    </location>
</feature>
<feature type="compositionally biased region" description="Low complexity" evidence="1">
    <location>
        <begin position="46"/>
        <end position="59"/>
    </location>
</feature>
<feature type="compositionally biased region" description="Basic and acidic residues" evidence="1">
    <location>
        <begin position="1"/>
        <end position="15"/>
    </location>
</feature>
<reference evidence="2" key="2">
    <citation type="submission" date="2022-01" db="EMBL/GenBank/DDBJ databases">
        <authorList>
            <person name="Yamashiro T."/>
            <person name="Shiraishi A."/>
            <person name="Satake H."/>
            <person name="Nakayama K."/>
        </authorList>
    </citation>
    <scope>NUCLEOTIDE SEQUENCE</scope>
</reference>
<keyword evidence="3" id="KW-1185">Reference proteome</keyword>
<protein>
    <submittedName>
        <fullName evidence="2">Uncharacterized protein</fullName>
    </submittedName>
</protein>
<gene>
    <name evidence="2" type="ORF">Tco_0768951</name>
</gene>
<name>A0ABQ4Z921_9ASTR</name>
<feature type="region of interest" description="Disordered" evidence="1">
    <location>
        <begin position="1"/>
        <end position="74"/>
    </location>
</feature>
<evidence type="ECO:0000256" key="1">
    <source>
        <dbReference type="SAM" id="MobiDB-lite"/>
    </source>
</evidence>